<dbReference type="Pfam" id="PF09587">
    <property type="entry name" value="PGA_cap"/>
    <property type="match status" value="1"/>
</dbReference>
<feature type="domain" description="Capsule synthesis protein CapA" evidence="2">
    <location>
        <begin position="9"/>
        <end position="292"/>
    </location>
</feature>
<sequence>MPGSGNAVTLFLCGDVMLGRGVDQILPHPGDPALREGYIRDARSYVELAEAVNGPIPRPVDPAWPWGDALPVLDEAAPDARVVNLETSVTRSDAFAPRKQVHYRMHPDNLPCLAAARPDVCVLANNHVLDFGRQGLEDTLDALAGPGVRVRAVGAGRSAQEARRPAVVTLPGRRRVVVVALGMESSGIPPDWAAGEDRPGVAFVPEPAYEAAADVIRRVRDVRRPGDVAVASVHWGSNWGYGVGRDEVLFAHALIDGGVDVVHGHSSHHPRPLELYRDGLVLYGCGDFVDDYEGITGYEHYRDDLRLLYLVTVEPGSGRPPTVRIVPMQARRMRLHHASREDREWLRGTLDRVSRGFGVRVGISPDGALVANPR</sequence>
<dbReference type="CDD" id="cd07381">
    <property type="entry name" value="MPP_CapA"/>
    <property type="match status" value="1"/>
</dbReference>
<accession>A0ABT7Z122</accession>
<evidence type="ECO:0000256" key="1">
    <source>
        <dbReference type="ARBA" id="ARBA00005662"/>
    </source>
</evidence>
<dbReference type="EMBL" id="JAUEPL010000003">
    <property type="protein sequence ID" value="MDN3293155.1"/>
    <property type="molecule type" value="Genomic_DNA"/>
</dbReference>
<dbReference type="InterPro" id="IPR019079">
    <property type="entry name" value="Capsule_synth_CapA"/>
</dbReference>
<evidence type="ECO:0000313" key="3">
    <source>
        <dbReference type="EMBL" id="MDN3293155.1"/>
    </source>
</evidence>
<name>A0ABT7Z122_9ACTN</name>
<dbReference type="RefSeq" id="WP_290109988.1">
    <property type="nucleotide sequence ID" value="NZ_JAUEPL010000003.1"/>
</dbReference>
<dbReference type="Gene3D" id="3.60.21.10">
    <property type="match status" value="1"/>
</dbReference>
<reference evidence="3" key="1">
    <citation type="submission" date="2023-06" db="EMBL/GenBank/DDBJ databases">
        <title>WGS-Sequencing of Streptomyces ficellus isolate 21 collected from sand in Gara Djebilet Iron Mine in Algeria.</title>
        <authorList>
            <person name="Zegers G.P."/>
            <person name="Gomez A."/>
            <person name="Gueddou A."/>
            <person name="Zahara A.F."/>
            <person name="Worth M."/>
            <person name="Sevigny J.L."/>
            <person name="Tisa L."/>
        </authorList>
    </citation>
    <scope>NUCLEOTIDE SEQUENCE</scope>
    <source>
        <strain evidence="3">AS11</strain>
    </source>
</reference>
<evidence type="ECO:0000259" key="2">
    <source>
        <dbReference type="SMART" id="SM00854"/>
    </source>
</evidence>
<organism evidence="3 4">
    <name type="scientific">Streptomyces ficellus</name>
    <dbReference type="NCBI Taxonomy" id="1977088"/>
    <lineage>
        <taxon>Bacteria</taxon>
        <taxon>Bacillati</taxon>
        <taxon>Actinomycetota</taxon>
        <taxon>Actinomycetes</taxon>
        <taxon>Kitasatosporales</taxon>
        <taxon>Streptomycetaceae</taxon>
        <taxon>Streptomyces</taxon>
    </lineage>
</organism>
<dbReference type="InterPro" id="IPR029052">
    <property type="entry name" value="Metallo-depent_PP-like"/>
</dbReference>
<dbReference type="PANTHER" id="PTHR33393">
    <property type="entry name" value="POLYGLUTAMINE SYNTHESIS ACCESSORY PROTEIN RV0574C-RELATED"/>
    <property type="match status" value="1"/>
</dbReference>
<keyword evidence="4" id="KW-1185">Reference proteome</keyword>
<dbReference type="EC" id="3.1.-.-" evidence="3"/>
<dbReference type="Proteomes" id="UP001174050">
    <property type="component" value="Unassembled WGS sequence"/>
</dbReference>
<comment type="caution">
    <text evidence="3">The sequence shown here is derived from an EMBL/GenBank/DDBJ whole genome shotgun (WGS) entry which is preliminary data.</text>
</comment>
<proteinExistence type="inferred from homology"/>
<dbReference type="GO" id="GO:0016787">
    <property type="term" value="F:hydrolase activity"/>
    <property type="evidence" value="ECO:0007669"/>
    <property type="project" value="UniProtKB-KW"/>
</dbReference>
<comment type="similarity">
    <text evidence="1">Belongs to the CapA family.</text>
</comment>
<dbReference type="InterPro" id="IPR052169">
    <property type="entry name" value="CW_Biosynth-Accessory"/>
</dbReference>
<dbReference type="SMART" id="SM00854">
    <property type="entry name" value="PGA_cap"/>
    <property type="match status" value="1"/>
</dbReference>
<dbReference type="PANTHER" id="PTHR33393:SF11">
    <property type="entry name" value="POLYGLUTAMINE SYNTHESIS ACCESSORY PROTEIN RV0574C-RELATED"/>
    <property type="match status" value="1"/>
</dbReference>
<keyword evidence="3" id="KW-0378">Hydrolase</keyword>
<gene>
    <name evidence="3" type="ORF">QWM81_03650</name>
</gene>
<evidence type="ECO:0000313" key="4">
    <source>
        <dbReference type="Proteomes" id="UP001174050"/>
    </source>
</evidence>
<dbReference type="SUPFAM" id="SSF56300">
    <property type="entry name" value="Metallo-dependent phosphatases"/>
    <property type="match status" value="1"/>
</dbReference>
<protein>
    <submittedName>
        <fullName evidence="3">CapA family protein</fullName>
        <ecNumber evidence="3">3.1.-.-</ecNumber>
    </submittedName>
</protein>